<name>A0A6P6TRP2_COFAR</name>
<dbReference type="PANTHER" id="PTHR31072:SF252">
    <property type="entry name" value="TRANSCRIPTION FACTOR TCP17"/>
    <property type="match status" value="1"/>
</dbReference>
<gene>
    <name evidence="9" type="primary">LOC113703196</name>
</gene>
<evidence type="ECO:0000256" key="4">
    <source>
        <dbReference type="ARBA" id="ARBA00023163"/>
    </source>
</evidence>
<feature type="region of interest" description="Disordered" evidence="6">
    <location>
        <begin position="1"/>
        <end position="32"/>
    </location>
</feature>
<evidence type="ECO:0000313" key="8">
    <source>
        <dbReference type="Proteomes" id="UP001652660"/>
    </source>
</evidence>
<reference evidence="9" key="2">
    <citation type="submission" date="2025-08" db="UniProtKB">
        <authorList>
            <consortium name="RefSeq"/>
        </authorList>
    </citation>
    <scope>IDENTIFICATION</scope>
    <source>
        <tissue evidence="9">Leaves</tissue>
    </source>
</reference>
<evidence type="ECO:0000256" key="6">
    <source>
        <dbReference type="SAM" id="MobiDB-lite"/>
    </source>
</evidence>
<keyword evidence="2" id="KW-0805">Transcription regulation</keyword>
<dbReference type="RefSeq" id="XP_027080286.1">
    <property type="nucleotide sequence ID" value="XM_027224485.2"/>
</dbReference>
<feature type="domain" description="TCP" evidence="7">
    <location>
        <begin position="50"/>
        <end position="108"/>
    </location>
</feature>
<dbReference type="PROSITE" id="PS51369">
    <property type="entry name" value="TCP"/>
    <property type="match status" value="1"/>
</dbReference>
<feature type="compositionally biased region" description="Basic and acidic residues" evidence="6">
    <location>
        <begin position="1"/>
        <end position="23"/>
    </location>
</feature>
<evidence type="ECO:0000313" key="9">
    <source>
        <dbReference type="RefSeq" id="XP_027080286.1"/>
    </source>
</evidence>
<evidence type="ECO:0000259" key="7">
    <source>
        <dbReference type="PROSITE" id="PS51369"/>
    </source>
</evidence>
<evidence type="ECO:0000256" key="2">
    <source>
        <dbReference type="ARBA" id="ARBA00023015"/>
    </source>
</evidence>
<dbReference type="GeneID" id="113703196"/>
<organism evidence="8 9">
    <name type="scientific">Coffea arabica</name>
    <name type="common">Arabian coffee</name>
    <dbReference type="NCBI Taxonomy" id="13443"/>
    <lineage>
        <taxon>Eukaryota</taxon>
        <taxon>Viridiplantae</taxon>
        <taxon>Streptophyta</taxon>
        <taxon>Embryophyta</taxon>
        <taxon>Tracheophyta</taxon>
        <taxon>Spermatophyta</taxon>
        <taxon>Magnoliopsida</taxon>
        <taxon>eudicotyledons</taxon>
        <taxon>Gunneridae</taxon>
        <taxon>Pentapetalae</taxon>
        <taxon>asterids</taxon>
        <taxon>lamiids</taxon>
        <taxon>Gentianales</taxon>
        <taxon>Rubiaceae</taxon>
        <taxon>Ixoroideae</taxon>
        <taxon>Gardenieae complex</taxon>
        <taxon>Bertiereae - Coffeeae clade</taxon>
        <taxon>Coffeeae</taxon>
        <taxon>Coffea</taxon>
    </lineage>
</organism>
<dbReference type="GO" id="GO:0003700">
    <property type="term" value="F:DNA-binding transcription factor activity"/>
    <property type="evidence" value="ECO:0007669"/>
    <property type="project" value="InterPro"/>
</dbReference>
<keyword evidence="5" id="KW-0539">Nucleus</keyword>
<accession>A0A6P6TRP2</accession>
<evidence type="ECO:0000256" key="5">
    <source>
        <dbReference type="ARBA" id="ARBA00023242"/>
    </source>
</evidence>
<proteinExistence type="predicted"/>
<dbReference type="Pfam" id="PF03634">
    <property type="entry name" value="TCP"/>
    <property type="match status" value="1"/>
</dbReference>
<dbReference type="GO" id="GO:0005634">
    <property type="term" value="C:nucleus"/>
    <property type="evidence" value="ECO:0007669"/>
    <property type="project" value="UniProtKB-SubCell"/>
</dbReference>
<dbReference type="InterPro" id="IPR005333">
    <property type="entry name" value="Transcription_factor_TCP"/>
</dbReference>
<dbReference type="Proteomes" id="UP001652660">
    <property type="component" value="Chromosome 4e"/>
</dbReference>
<evidence type="ECO:0000256" key="1">
    <source>
        <dbReference type="ARBA" id="ARBA00004123"/>
    </source>
</evidence>
<dbReference type="GO" id="GO:0043565">
    <property type="term" value="F:sequence-specific DNA binding"/>
    <property type="evidence" value="ECO:0007669"/>
    <property type="project" value="TreeGrafter"/>
</dbReference>
<sequence length="384" mass="42332">MIMNSKDKAFQTKQEGDVNDSKFSKSASTSRPWAGFRNPRIVRVSRSFGGKDRHSKVCTVRGLRDRRIRLSVPTAIQLYDLQDRLGLSQPSKVVDWLIDATKSEIDKLPPLQIQAGSFSQFHQAIALSQHSSATSSNLPHFFCANPSYMKDVGAPSFLSNKQGLKINDHIHGNSQTILDRSRCWNPDVAVNRKEAEKEAAVGKDKWIASNEQEGMEDYAAQLTAQNFFPVANQSSFPSLLPNPLPYNPYYQWEASNLSLSQLGGHSNIPMQPEDSQSHNALSLGSSMALPSGSQLYFCPSAATIPTILPSLPPFMTASVESDPRQSNHFQFLSSSTQQVQANSLMPTLHLISSPLKSLTLNSNPKILHLQENSENHPNKGDSGS</sequence>
<protein>
    <submittedName>
        <fullName evidence="9">Transcription factor TCP5-like</fullName>
    </submittedName>
</protein>
<dbReference type="PANTHER" id="PTHR31072">
    <property type="entry name" value="TRANSCRIPTION FACTOR TCP4-RELATED"/>
    <property type="match status" value="1"/>
</dbReference>
<evidence type="ECO:0000256" key="3">
    <source>
        <dbReference type="ARBA" id="ARBA00023125"/>
    </source>
</evidence>
<comment type="subcellular location">
    <subcellularLocation>
        <location evidence="1">Nucleus</location>
    </subcellularLocation>
</comment>
<keyword evidence="4" id="KW-0804">Transcription</keyword>
<dbReference type="OrthoDB" id="1889307at2759"/>
<dbReference type="AlphaFoldDB" id="A0A6P6TRP2"/>
<dbReference type="InterPro" id="IPR017887">
    <property type="entry name" value="TF_TCP_subgr"/>
</dbReference>
<keyword evidence="3" id="KW-0238">DNA-binding</keyword>
<keyword evidence="8" id="KW-1185">Reference proteome</keyword>
<reference evidence="8" key="1">
    <citation type="journal article" date="2025" name="Foods">
        <title>Unveiling the Microbial Signatures of Arabica Coffee Cherries: Insights into Ripeness Specific Diversity, Functional Traits, and Implications for Quality and Safety.</title>
        <authorList>
            <consortium name="RefSeq"/>
            <person name="Tenea G.N."/>
            <person name="Cifuentes V."/>
            <person name="Reyes P."/>
            <person name="Cevallos-Vallejos M."/>
        </authorList>
    </citation>
    <scope>NUCLEOTIDE SEQUENCE [LARGE SCALE GENOMIC DNA]</scope>
</reference>